<dbReference type="SUPFAM" id="SSF52096">
    <property type="entry name" value="ClpP/crotonase"/>
    <property type="match status" value="1"/>
</dbReference>
<gene>
    <name evidence="6" type="ORF">ENH87_03505</name>
</gene>
<dbReference type="GO" id="GO:0008236">
    <property type="term" value="F:serine-type peptidase activity"/>
    <property type="evidence" value="ECO:0007669"/>
    <property type="project" value="UniProtKB-KW"/>
</dbReference>
<dbReference type="InterPro" id="IPR002142">
    <property type="entry name" value="Peptidase_S49"/>
</dbReference>
<dbReference type="PANTHER" id="PTHR42987">
    <property type="entry name" value="PEPTIDASE S49"/>
    <property type="match status" value="1"/>
</dbReference>
<dbReference type="GO" id="GO:0006508">
    <property type="term" value="P:proteolysis"/>
    <property type="evidence" value="ECO:0007669"/>
    <property type="project" value="UniProtKB-KW"/>
</dbReference>
<dbReference type="AlphaFoldDB" id="A0A831VLS6"/>
<comment type="similarity">
    <text evidence="1">Belongs to the peptidase S49 family.</text>
</comment>
<organism evidence="6">
    <name type="scientific">Pricia antarctica</name>
    <dbReference type="NCBI Taxonomy" id="641691"/>
    <lineage>
        <taxon>Bacteria</taxon>
        <taxon>Pseudomonadati</taxon>
        <taxon>Bacteroidota</taxon>
        <taxon>Flavobacteriia</taxon>
        <taxon>Flavobacteriales</taxon>
        <taxon>Flavobacteriaceae</taxon>
        <taxon>Pricia</taxon>
    </lineage>
</organism>
<reference evidence="6" key="1">
    <citation type="journal article" date="2020" name="mSystems">
        <title>Genome- and Community-Level Interaction Insights into Carbon Utilization and Element Cycling Functions of Hydrothermarchaeota in Hydrothermal Sediment.</title>
        <authorList>
            <person name="Zhou Z."/>
            <person name="Liu Y."/>
            <person name="Xu W."/>
            <person name="Pan J."/>
            <person name="Luo Z.H."/>
            <person name="Li M."/>
        </authorList>
    </citation>
    <scope>NUCLEOTIDE SEQUENCE [LARGE SCALE GENOMIC DNA]</scope>
    <source>
        <strain evidence="6">HyVt-345</strain>
    </source>
</reference>
<evidence type="ECO:0000256" key="3">
    <source>
        <dbReference type="ARBA" id="ARBA00022801"/>
    </source>
</evidence>
<sequence>MSVSNLHSLFNRPWYIEQNYAQGHMPLVMGILTGNTLGEKDDVKKKPSLVRLADVQASPGSTDTRVAVLNIKNPIVKHDQFCGPQGTKSMMRQLDRLKGDDSIAGVVLDIDSGGGQAYGTPEFYDYLMDYPKPVVAYTDGLMCSAAYYIGSASSEIIANKRAEAIGSIGAYSQLFDLDGFYEKQGVKVHTMYATKSTEKNKSYRDAMKGEEFYGSYIKEELDPLVDNFISDMQAARPNINSEVFKGATYSGEKALEMGLVDALGTLDTAIQRVFELSEKQNPKSTQMSKNYPKIETVIGKTFAEGEAANGVLLTETEAEAVETRIATLESDAAAAVQAQTDLKTAADASVIANQALVDKANEELELSGDQAVTDVAGAIEAYQTKITALGAKPGATHTSGKKAEDDKTGMPDYVDLDCSIYQTIK</sequence>
<keyword evidence="3" id="KW-0378">Hydrolase</keyword>
<evidence type="ECO:0000256" key="2">
    <source>
        <dbReference type="ARBA" id="ARBA00022670"/>
    </source>
</evidence>
<dbReference type="Pfam" id="PF01343">
    <property type="entry name" value="Peptidase_S49"/>
    <property type="match status" value="1"/>
</dbReference>
<feature type="domain" description="Peptidase S49" evidence="5">
    <location>
        <begin position="131"/>
        <end position="276"/>
    </location>
</feature>
<evidence type="ECO:0000256" key="1">
    <source>
        <dbReference type="ARBA" id="ARBA00008683"/>
    </source>
</evidence>
<evidence type="ECO:0000313" key="6">
    <source>
        <dbReference type="EMBL" id="HEA19965.1"/>
    </source>
</evidence>
<evidence type="ECO:0000259" key="5">
    <source>
        <dbReference type="Pfam" id="PF01343"/>
    </source>
</evidence>
<name>A0A831VLS6_9FLAO</name>
<dbReference type="InterPro" id="IPR029045">
    <property type="entry name" value="ClpP/crotonase-like_dom_sf"/>
</dbReference>
<keyword evidence="4" id="KW-0720">Serine protease</keyword>
<dbReference type="Gene3D" id="3.90.226.10">
    <property type="entry name" value="2-enoyl-CoA Hydratase, Chain A, domain 1"/>
    <property type="match status" value="1"/>
</dbReference>
<dbReference type="InterPro" id="IPR047272">
    <property type="entry name" value="S49_SppA_C"/>
</dbReference>
<dbReference type="Proteomes" id="UP000886191">
    <property type="component" value="Unassembled WGS sequence"/>
</dbReference>
<evidence type="ECO:0000256" key="4">
    <source>
        <dbReference type="ARBA" id="ARBA00022825"/>
    </source>
</evidence>
<protein>
    <recommendedName>
        <fullName evidence="5">Peptidase S49 domain-containing protein</fullName>
    </recommendedName>
</protein>
<accession>A0A831VLS6</accession>
<comment type="caution">
    <text evidence="6">The sequence shown here is derived from an EMBL/GenBank/DDBJ whole genome shotgun (WGS) entry which is preliminary data.</text>
</comment>
<dbReference type="EMBL" id="DRGL01000017">
    <property type="protein sequence ID" value="HEA19965.1"/>
    <property type="molecule type" value="Genomic_DNA"/>
</dbReference>
<dbReference type="PANTHER" id="PTHR42987:SF4">
    <property type="entry name" value="PROTEASE SOHB-RELATED"/>
    <property type="match status" value="1"/>
</dbReference>
<proteinExistence type="inferred from homology"/>
<keyword evidence="2" id="KW-0645">Protease</keyword>
<dbReference type="CDD" id="cd07023">
    <property type="entry name" value="S49_Sppa_N_C"/>
    <property type="match status" value="1"/>
</dbReference>